<accession>A0ABV6AE23</accession>
<evidence type="ECO:0000256" key="3">
    <source>
        <dbReference type="ARBA" id="ARBA00012128"/>
    </source>
</evidence>
<dbReference type="SUPFAM" id="SSF56112">
    <property type="entry name" value="Protein kinase-like (PK-like)"/>
    <property type="match status" value="1"/>
</dbReference>
<dbReference type="GO" id="GO:0046522">
    <property type="term" value="F:S-methyl-5-thioribose kinase activity"/>
    <property type="evidence" value="ECO:0007669"/>
    <property type="project" value="UniProtKB-EC"/>
</dbReference>
<keyword evidence="7" id="KW-0067">ATP-binding</keyword>
<feature type="domain" description="Aminoglycoside phosphotransferase" evidence="8">
    <location>
        <begin position="40"/>
        <end position="282"/>
    </location>
</feature>
<dbReference type="InterPro" id="IPR009212">
    <property type="entry name" value="Methylthioribose_kinase"/>
</dbReference>
<dbReference type="EC" id="2.7.1.100" evidence="3"/>
<evidence type="ECO:0000313" key="10">
    <source>
        <dbReference type="Proteomes" id="UP001589692"/>
    </source>
</evidence>
<evidence type="ECO:0000259" key="8">
    <source>
        <dbReference type="Pfam" id="PF01636"/>
    </source>
</evidence>
<proteinExistence type="inferred from homology"/>
<evidence type="ECO:0000256" key="5">
    <source>
        <dbReference type="ARBA" id="ARBA00022741"/>
    </source>
</evidence>
<protein>
    <recommendedName>
        <fullName evidence="3">S-methyl-5-thioribose kinase</fullName>
        <ecNumber evidence="3">2.7.1.100</ecNumber>
    </recommendedName>
</protein>
<dbReference type="Pfam" id="PF01636">
    <property type="entry name" value="APH"/>
    <property type="match status" value="1"/>
</dbReference>
<keyword evidence="5" id="KW-0547">Nucleotide-binding</keyword>
<dbReference type="NCBIfam" id="TIGR01767">
    <property type="entry name" value="MTRK"/>
    <property type="match status" value="1"/>
</dbReference>
<dbReference type="InterPro" id="IPR002575">
    <property type="entry name" value="Aminoglycoside_PTrfase"/>
</dbReference>
<evidence type="ECO:0000256" key="4">
    <source>
        <dbReference type="ARBA" id="ARBA00022679"/>
    </source>
</evidence>
<dbReference type="Gene3D" id="3.90.1200.10">
    <property type="match status" value="1"/>
</dbReference>
<dbReference type="PANTHER" id="PTHR34273:SF2">
    <property type="entry name" value="METHYLTHIORIBOSE KINASE"/>
    <property type="match status" value="1"/>
</dbReference>
<dbReference type="Proteomes" id="UP001589692">
    <property type="component" value="Unassembled WGS sequence"/>
</dbReference>
<evidence type="ECO:0000256" key="1">
    <source>
        <dbReference type="ARBA" id="ARBA00010165"/>
    </source>
</evidence>
<evidence type="ECO:0000256" key="6">
    <source>
        <dbReference type="ARBA" id="ARBA00022777"/>
    </source>
</evidence>
<reference evidence="9 10" key="1">
    <citation type="submission" date="2024-09" db="EMBL/GenBank/DDBJ databases">
        <authorList>
            <person name="Sun Q."/>
            <person name="Mori K."/>
        </authorList>
    </citation>
    <scope>NUCLEOTIDE SEQUENCE [LARGE SCALE GENOMIC DNA]</scope>
    <source>
        <strain evidence="9 10">TBRC 4938</strain>
    </source>
</reference>
<dbReference type="Gene3D" id="3.30.200.20">
    <property type="entry name" value="Phosphorylase Kinase, domain 1"/>
    <property type="match status" value="1"/>
</dbReference>
<comment type="similarity">
    <text evidence="1">Belongs to the methylthioribose kinase family.</text>
</comment>
<evidence type="ECO:0000256" key="7">
    <source>
        <dbReference type="ARBA" id="ARBA00022840"/>
    </source>
</evidence>
<name>A0ABV6AE23_9HYPH</name>
<organism evidence="9 10">
    <name type="scientific">Rhizobium puerariae</name>
    <dbReference type="NCBI Taxonomy" id="1585791"/>
    <lineage>
        <taxon>Bacteria</taxon>
        <taxon>Pseudomonadati</taxon>
        <taxon>Pseudomonadota</taxon>
        <taxon>Alphaproteobacteria</taxon>
        <taxon>Hyphomicrobiales</taxon>
        <taxon>Rhizobiaceae</taxon>
        <taxon>Rhizobium/Agrobacterium group</taxon>
        <taxon>Rhizobium</taxon>
    </lineage>
</organism>
<keyword evidence="4 9" id="KW-0808">Transferase</keyword>
<comment type="subunit">
    <text evidence="2">Homodimer.</text>
</comment>
<dbReference type="EMBL" id="JBHMAA010000003">
    <property type="protein sequence ID" value="MFB9947605.1"/>
    <property type="molecule type" value="Genomic_DNA"/>
</dbReference>
<keyword evidence="10" id="KW-1185">Reference proteome</keyword>
<evidence type="ECO:0000313" key="9">
    <source>
        <dbReference type="EMBL" id="MFB9947605.1"/>
    </source>
</evidence>
<comment type="caution">
    <text evidence="9">The sequence shown here is derived from an EMBL/GenBank/DDBJ whole genome shotgun (WGS) entry which is preliminary data.</text>
</comment>
<dbReference type="InterPro" id="IPR011009">
    <property type="entry name" value="Kinase-like_dom_sf"/>
</dbReference>
<dbReference type="PIRSF" id="PIRSF031134">
    <property type="entry name" value="MTRK"/>
    <property type="match status" value="1"/>
</dbReference>
<dbReference type="RefSeq" id="WP_377255375.1">
    <property type="nucleotide sequence ID" value="NZ_JBHMAA010000003.1"/>
</dbReference>
<dbReference type="PANTHER" id="PTHR34273">
    <property type="entry name" value="METHYLTHIORIBOSE KINASE"/>
    <property type="match status" value="1"/>
</dbReference>
<keyword evidence="6 9" id="KW-0418">Kinase</keyword>
<gene>
    <name evidence="9" type="primary">mtnK</name>
    <name evidence="9" type="ORF">ACFFP0_02035</name>
</gene>
<evidence type="ECO:0000256" key="2">
    <source>
        <dbReference type="ARBA" id="ARBA00011738"/>
    </source>
</evidence>
<sequence length="435" mass="47797">MLHTPNHDYRILDAQGAADYLAAHPALAAHLGGTPGEWTCRDVADGNLNSVFLIDGPQGGLCVKQSLPYVRVFGEGWPMDINRARFEHAYASRVAPHVGTLAPRIHHFDETQFITVMEKLEPHIILRNAMLAGRRLPRAVADVAEYAARTAFHTSDLAVPFERKFADAGVFSGNLALQRITVDLVFTDPYVESGRNRVLSPHLDAWAASLREDSALKAAVARHRLAYLSKAQSVLHGDLHTGSVMVTPDDTRIIDGEFALLGPTGFDTGTFIAHYVMAWFARSAHEGSSQENASFRAALADDIVEFWNVFATRFIHLWQEWDGENDGTPRTHFTSGTDRQALDAFRRSYVDEILADTVAFMGVEIIRRIIGFAQLADFTTIADEPARARAMAGALSFARTVLLNPGRFRDVATLVGALLEHERADAGDPQATGNV</sequence>